<reference evidence="2" key="1">
    <citation type="submission" date="2018-02" db="EMBL/GenBank/DDBJ databases">
        <title>Rhizophora mucronata_Transcriptome.</title>
        <authorList>
            <person name="Meera S.P."/>
            <person name="Sreeshan A."/>
            <person name="Augustine A."/>
        </authorList>
    </citation>
    <scope>NUCLEOTIDE SEQUENCE</scope>
    <source>
        <tissue evidence="2">Leaf</tissue>
    </source>
</reference>
<evidence type="ECO:0000313" key="2">
    <source>
        <dbReference type="EMBL" id="MBX40548.1"/>
    </source>
</evidence>
<proteinExistence type="predicted"/>
<dbReference type="EMBL" id="GGEC01060064">
    <property type="protein sequence ID" value="MBX40548.1"/>
    <property type="molecule type" value="Transcribed_RNA"/>
</dbReference>
<accession>A0A2P2NDK3</accession>
<evidence type="ECO:0000256" key="1">
    <source>
        <dbReference type="SAM" id="MobiDB-lite"/>
    </source>
</evidence>
<name>A0A2P2NDK3_RHIMU</name>
<dbReference type="AlphaFoldDB" id="A0A2P2NDK3"/>
<protein>
    <submittedName>
        <fullName evidence="2">Uncharacterized protein</fullName>
    </submittedName>
</protein>
<sequence>MNRYQPAGPAQWSKQRRELSKRV</sequence>
<organism evidence="2">
    <name type="scientific">Rhizophora mucronata</name>
    <name type="common">Asiatic mangrove</name>
    <dbReference type="NCBI Taxonomy" id="61149"/>
    <lineage>
        <taxon>Eukaryota</taxon>
        <taxon>Viridiplantae</taxon>
        <taxon>Streptophyta</taxon>
        <taxon>Embryophyta</taxon>
        <taxon>Tracheophyta</taxon>
        <taxon>Spermatophyta</taxon>
        <taxon>Magnoliopsida</taxon>
        <taxon>eudicotyledons</taxon>
        <taxon>Gunneridae</taxon>
        <taxon>Pentapetalae</taxon>
        <taxon>rosids</taxon>
        <taxon>fabids</taxon>
        <taxon>Malpighiales</taxon>
        <taxon>Rhizophoraceae</taxon>
        <taxon>Rhizophora</taxon>
    </lineage>
</organism>
<feature type="region of interest" description="Disordered" evidence="1">
    <location>
        <begin position="1"/>
        <end position="23"/>
    </location>
</feature>